<dbReference type="RefSeq" id="WP_279299188.1">
    <property type="nucleotide sequence ID" value="NZ_JAOTIF010000023.1"/>
</dbReference>
<feature type="domain" description="Peptidase S74" evidence="2">
    <location>
        <begin position="278"/>
        <end position="406"/>
    </location>
</feature>
<dbReference type="InterPro" id="IPR030392">
    <property type="entry name" value="S74_ICA"/>
</dbReference>
<dbReference type="PROSITE" id="PS51688">
    <property type="entry name" value="ICA"/>
    <property type="match status" value="1"/>
</dbReference>
<proteinExistence type="predicted"/>
<evidence type="ECO:0000259" key="2">
    <source>
        <dbReference type="PROSITE" id="PS51688"/>
    </source>
</evidence>
<dbReference type="EMBL" id="JAOTIF010000023">
    <property type="protein sequence ID" value="MCU7551750.1"/>
    <property type="molecule type" value="Genomic_DNA"/>
</dbReference>
<accession>A0A9X3B975</accession>
<dbReference type="InterPro" id="IPR036388">
    <property type="entry name" value="WH-like_DNA-bd_sf"/>
</dbReference>
<dbReference type="Pfam" id="PF18962">
    <property type="entry name" value="Por_Secre_tail"/>
    <property type="match status" value="1"/>
</dbReference>
<protein>
    <submittedName>
        <fullName evidence="3">Tail fiber domain-containing protein</fullName>
    </submittedName>
</protein>
<organism evidence="3 4">
    <name type="scientific">Paraflavisolibacter caeni</name>
    <dbReference type="NCBI Taxonomy" id="2982496"/>
    <lineage>
        <taxon>Bacteria</taxon>
        <taxon>Pseudomonadati</taxon>
        <taxon>Bacteroidota</taxon>
        <taxon>Chitinophagia</taxon>
        <taxon>Chitinophagales</taxon>
        <taxon>Chitinophagaceae</taxon>
        <taxon>Paraflavisolibacter</taxon>
    </lineage>
</organism>
<evidence type="ECO:0000313" key="4">
    <source>
        <dbReference type="Proteomes" id="UP001155483"/>
    </source>
</evidence>
<gene>
    <name evidence="3" type="ORF">OCK74_21695</name>
</gene>
<sequence>MKKHLFLLLGTACIGIIEPSAQNWVNGGNSLAANGSLGTNTNFSLIFKTNNTERGRITNGGNWAIGSTGTTSKFTVNSAASTSPFRAQINGSTKLIVGTNGGVSIGTATAGPANGLYVVGSVGIGTATPSYKLHVEGGTGTAIFGNSSNYTPSIYGYNTYSGGTAVEGICPNIGVYGYAGNYGVYGVATSAGGYGVYGVNNSGSTSNGRGVYGSSSWIGVDGIGNTFGVRGNVSGASAYAVGAISSQSIGLYAYTGNSSSYAGYFAGRVYSSGGYTSSDRNLKEDIVDVSNAMDVINQLKPKSYKFRQDGNYKLMNLPQGKHFGLIAQDVEQILPDLVADAEFDPGRIPQQAKEGTSTTGTPQPPVQESKGEIINFKALNYTELIPIMVKAMQEQQQVITEQQNRIEKLEQLVYKLSNGLNIGTNVNNAKLGDVSPNPVKGTALISYSIPEGSKTAQLLISDALGRQIKVVQLSASGVINVDVSALAKGVYNYSLIVDNSIRDTKKMTVIR</sequence>
<reference evidence="3" key="2">
    <citation type="submission" date="2023-04" db="EMBL/GenBank/DDBJ databases">
        <title>Paracnuella aquatica gen. nov., sp. nov., a member of the family Chitinophagaceae isolated from a hot spring.</title>
        <authorList>
            <person name="Wang C."/>
        </authorList>
    </citation>
    <scope>NUCLEOTIDE SEQUENCE</scope>
    <source>
        <strain evidence="3">LB-8</strain>
    </source>
</reference>
<comment type="caution">
    <text evidence="3">The sequence shown here is derived from an EMBL/GenBank/DDBJ whole genome shotgun (WGS) entry which is preliminary data.</text>
</comment>
<dbReference type="Pfam" id="PF13884">
    <property type="entry name" value="Peptidase_S74"/>
    <property type="match status" value="1"/>
</dbReference>
<feature type="region of interest" description="Disordered" evidence="1">
    <location>
        <begin position="347"/>
        <end position="369"/>
    </location>
</feature>
<dbReference type="NCBIfam" id="TIGR04183">
    <property type="entry name" value="Por_Secre_tail"/>
    <property type="match status" value="1"/>
</dbReference>
<dbReference type="InterPro" id="IPR026444">
    <property type="entry name" value="Secre_tail"/>
</dbReference>
<name>A0A9X3B975_9BACT</name>
<dbReference type="Proteomes" id="UP001155483">
    <property type="component" value="Unassembled WGS sequence"/>
</dbReference>
<dbReference type="AlphaFoldDB" id="A0A9X3B975"/>
<evidence type="ECO:0000313" key="3">
    <source>
        <dbReference type="EMBL" id="MCU7551750.1"/>
    </source>
</evidence>
<reference evidence="3" key="1">
    <citation type="submission" date="2022-09" db="EMBL/GenBank/DDBJ databases">
        <authorList>
            <person name="Yuan C."/>
            <person name="Ke Z."/>
        </authorList>
    </citation>
    <scope>NUCLEOTIDE SEQUENCE</scope>
    <source>
        <strain evidence="3">LB-8</strain>
    </source>
</reference>
<evidence type="ECO:0000256" key="1">
    <source>
        <dbReference type="SAM" id="MobiDB-lite"/>
    </source>
</evidence>
<keyword evidence="4" id="KW-1185">Reference proteome</keyword>
<dbReference type="Gene3D" id="1.10.10.10">
    <property type="entry name" value="Winged helix-like DNA-binding domain superfamily/Winged helix DNA-binding domain"/>
    <property type="match status" value="1"/>
</dbReference>